<dbReference type="GO" id="GO:0071051">
    <property type="term" value="P:poly(A)-dependent snoRNA 3'-end processing"/>
    <property type="evidence" value="ECO:0007669"/>
    <property type="project" value="TreeGrafter"/>
</dbReference>
<keyword evidence="6" id="KW-0269">Exonuclease</keyword>
<dbReference type="EMBL" id="MCFD01000003">
    <property type="protein sequence ID" value="ORX71878.1"/>
    <property type="molecule type" value="Genomic_DNA"/>
</dbReference>
<dbReference type="Pfam" id="PF01612">
    <property type="entry name" value="DNA_pol_A_exo1"/>
    <property type="match status" value="1"/>
</dbReference>
<organism evidence="11 12">
    <name type="scientific">Linderina pennispora</name>
    <dbReference type="NCBI Taxonomy" id="61395"/>
    <lineage>
        <taxon>Eukaryota</taxon>
        <taxon>Fungi</taxon>
        <taxon>Fungi incertae sedis</taxon>
        <taxon>Zoopagomycota</taxon>
        <taxon>Kickxellomycotina</taxon>
        <taxon>Kickxellomycetes</taxon>
        <taxon>Kickxellales</taxon>
        <taxon>Kickxellaceae</taxon>
        <taxon>Linderina</taxon>
    </lineage>
</organism>
<dbReference type="GO" id="GO:0071039">
    <property type="term" value="P:nuclear polyadenylation-dependent CUT catabolic process"/>
    <property type="evidence" value="ECO:0007669"/>
    <property type="project" value="TreeGrafter"/>
</dbReference>
<evidence type="ECO:0000259" key="10">
    <source>
        <dbReference type="PROSITE" id="PS50967"/>
    </source>
</evidence>
<reference evidence="11 12" key="1">
    <citation type="submission" date="2016-07" db="EMBL/GenBank/DDBJ databases">
        <title>Pervasive Adenine N6-methylation of Active Genes in Fungi.</title>
        <authorList>
            <consortium name="DOE Joint Genome Institute"/>
            <person name="Mondo S.J."/>
            <person name="Dannebaum R.O."/>
            <person name="Kuo R.C."/>
            <person name="Labutti K."/>
            <person name="Haridas S."/>
            <person name="Kuo A."/>
            <person name="Salamov A."/>
            <person name="Ahrendt S.R."/>
            <person name="Lipzen A."/>
            <person name="Sullivan W."/>
            <person name="Andreopoulos W.B."/>
            <person name="Clum A."/>
            <person name="Lindquist E."/>
            <person name="Daum C."/>
            <person name="Ramamoorthy G.K."/>
            <person name="Gryganskyi A."/>
            <person name="Culley D."/>
            <person name="Magnuson J.K."/>
            <person name="James T.Y."/>
            <person name="O'Malley M.A."/>
            <person name="Stajich J.E."/>
            <person name="Spatafora J.W."/>
            <person name="Visel A."/>
            <person name="Grigoriev I.V."/>
        </authorList>
    </citation>
    <scope>NUCLEOTIDE SEQUENCE [LARGE SCALE GENOMIC DNA]</scope>
    <source>
        <strain evidence="11 12">ATCC 12442</strain>
    </source>
</reference>
<dbReference type="InterPro" id="IPR010997">
    <property type="entry name" value="HRDC-like_sf"/>
</dbReference>
<dbReference type="Gene3D" id="1.10.150.80">
    <property type="entry name" value="HRDC domain"/>
    <property type="match status" value="1"/>
</dbReference>
<dbReference type="InterPro" id="IPR044876">
    <property type="entry name" value="HRDC_dom_sf"/>
</dbReference>
<keyword evidence="5" id="KW-0271">Exosome</keyword>
<evidence type="ECO:0000256" key="9">
    <source>
        <dbReference type="SAM" id="MobiDB-lite"/>
    </source>
</evidence>
<dbReference type="SUPFAM" id="SSF53098">
    <property type="entry name" value="Ribonuclease H-like"/>
    <property type="match status" value="1"/>
</dbReference>
<dbReference type="Gene3D" id="3.30.420.10">
    <property type="entry name" value="Ribonuclease H-like superfamily/Ribonuclease H"/>
    <property type="match status" value="1"/>
</dbReference>
<dbReference type="SMART" id="SM00474">
    <property type="entry name" value="35EXOc"/>
    <property type="match status" value="1"/>
</dbReference>
<keyword evidence="2" id="KW-0698">rRNA processing</keyword>
<dbReference type="InterPro" id="IPR036397">
    <property type="entry name" value="RNaseH_sf"/>
</dbReference>
<sequence length="853" mass="94679">MSQQTPDFAQDFDAGIKAAFDSLAKATKAARRLPDDVDFHRALDEQLDAKIANISQRTLSLANALWAPTGSSRIQNIEDIAVKGEKGWEMGPGFRSVVDTVDTLLEKIDVGLDEVLRTPAHGFRSSVGAQSTPMIAAVATSDRRRTEVDVVHARNVPRPQINFADKPDNSASTPFVWKIRSKPHARVPLDYGLPGADVVGTPLGSHLEAMGISRPTSPGESAAATPKVAMNVALNAEELARAMSTAEENAVALPHPYEYEISHINYPRQLFEQQEAQEPRSWDETPFVFVDTPQQLVEMVEHLKTAGEIAIDLEHHSYRSFQGISSRSRDYVVDAIALRSELQILNEVTTDPTKVKVFHGAASDILWLQRDFGVYIVGLFDTYHASKMLAMPEHSLKYLLATYCDFHADKKYQMADWRIRPLSKEMMHYARADTHFLLYVFDRMRDALLERGSESLGHEIANPYVRQSEKNSGTILISEPTQLMSVALEKSAETSLRVYQKDGYDAEYGLGAGGWANLLRKWKHPFDTVQLAVFRVLHQWRDAKAREEDESTGYVLPNHMLYAISNAMPEDVPSLLATCTPAPTLVRLEGAEIVRLIVQAKRTTEARLGDMHELIKQAEEEAVGVRPAHTRFEDHDADADGDQTMDQVPRVEDDVLSGRIAGKHRRYGGCRVRAVRRFGHAWHGQGGATGHAGGCQGPGDPLHAAKTWMSTRSPLWRRFAKPKPQPTGPVVLSETADKTALDLPTIALGDIDDSDDSDKDSAPVAKRPRKSRSRKHVDMSAVKPFDYDKSTVNVEGGSKKAKRNAKARDRKAAKGKGGFDPYSEMALSRDLAKRPNKTRVNTNSGNRSMSFKK</sequence>
<dbReference type="GO" id="GO:0000467">
    <property type="term" value="P:exonucleolytic trimming to generate mature 3'-end of 5.8S rRNA from tricistronic rRNA transcript (SSU-rRNA, 5.8S rRNA, LSU-rRNA)"/>
    <property type="evidence" value="ECO:0007669"/>
    <property type="project" value="InterPro"/>
</dbReference>
<dbReference type="GO" id="GO:0071038">
    <property type="term" value="P:TRAMP-dependent tRNA surveillance pathway"/>
    <property type="evidence" value="ECO:0007669"/>
    <property type="project" value="TreeGrafter"/>
</dbReference>
<evidence type="ECO:0000256" key="6">
    <source>
        <dbReference type="ARBA" id="ARBA00022839"/>
    </source>
</evidence>
<evidence type="ECO:0000313" key="12">
    <source>
        <dbReference type="Proteomes" id="UP000193922"/>
    </source>
</evidence>
<dbReference type="OrthoDB" id="2250022at2759"/>
<dbReference type="InterPro" id="IPR012337">
    <property type="entry name" value="RNaseH-like_sf"/>
</dbReference>
<gene>
    <name evidence="11" type="ORF">DL89DRAFT_282071</name>
</gene>
<dbReference type="CDD" id="cd06147">
    <property type="entry name" value="Rrp6p_like_exo"/>
    <property type="match status" value="1"/>
</dbReference>
<feature type="compositionally biased region" description="Polar residues" evidence="9">
    <location>
        <begin position="838"/>
        <end position="853"/>
    </location>
</feature>
<comment type="subcellular location">
    <subcellularLocation>
        <location evidence="1">Nucleus</location>
    </subcellularLocation>
</comment>
<name>A0A1Y1WEX1_9FUNG</name>
<dbReference type="GO" id="GO:0071035">
    <property type="term" value="P:nuclear polyadenylation-dependent rRNA catabolic process"/>
    <property type="evidence" value="ECO:0007669"/>
    <property type="project" value="TreeGrafter"/>
</dbReference>
<keyword evidence="3" id="KW-0540">Nuclease</keyword>
<keyword evidence="4" id="KW-0378">Hydrolase</keyword>
<comment type="similarity">
    <text evidence="8">Belongs to the exosome component 10/RRP6 family.</text>
</comment>
<dbReference type="GO" id="GO:0071044">
    <property type="term" value="P:histone mRNA catabolic process"/>
    <property type="evidence" value="ECO:0007669"/>
    <property type="project" value="TreeGrafter"/>
</dbReference>
<protein>
    <recommendedName>
        <fullName evidence="10">HRDC domain-containing protein</fullName>
    </recommendedName>
</protein>
<dbReference type="PROSITE" id="PS50967">
    <property type="entry name" value="HRDC"/>
    <property type="match status" value="1"/>
</dbReference>
<evidence type="ECO:0000256" key="8">
    <source>
        <dbReference type="ARBA" id="ARBA00043957"/>
    </source>
</evidence>
<evidence type="ECO:0000256" key="1">
    <source>
        <dbReference type="ARBA" id="ARBA00004123"/>
    </source>
</evidence>
<dbReference type="InterPro" id="IPR002562">
    <property type="entry name" value="3'-5'_exonuclease_dom"/>
</dbReference>
<evidence type="ECO:0000256" key="4">
    <source>
        <dbReference type="ARBA" id="ARBA00022801"/>
    </source>
</evidence>
<dbReference type="InterPro" id="IPR045092">
    <property type="entry name" value="Rrp6-like"/>
</dbReference>
<dbReference type="FunFam" id="1.10.150.80:FF:000001">
    <property type="entry name" value="Putative exosome component 10"/>
    <property type="match status" value="1"/>
</dbReference>
<evidence type="ECO:0000256" key="3">
    <source>
        <dbReference type="ARBA" id="ARBA00022722"/>
    </source>
</evidence>
<dbReference type="GeneID" id="63806313"/>
<accession>A0A1Y1WEX1</accession>
<dbReference type="GO" id="GO:0005730">
    <property type="term" value="C:nucleolus"/>
    <property type="evidence" value="ECO:0007669"/>
    <property type="project" value="TreeGrafter"/>
</dbReference>
<evidence type="ECO:0000256" key="5">
    <source>
        <dbReference type="ARBA" id="ARBA00022835"/>
    </source>
</evidence>
<dbReference type="Proteomes" id="UP000193922">
    <property type="component" value="Unassembled WGS sequence"/>
</dbReference>
<feature type="compositionally biased region" description="Basic residues" evidence="9">
    <location>
        <begin position="766"/>
        <end position="775"/>
    </location>
</feature>
<dbReference type="GO" id="GO:0000175">
    <property type="term" value="F:3'-5'-RNA exonuclease activity"/>
    <property type="evidence" value="ECO:0007669"/>
    <property type="project" value="InterPro"/>
</dbReference>
<dbReference type="PANTHER" id="PTHR12124">
    <property type="entry name" value="POLYMYOSITIS/SCLERODERMA AUTOANTIGEN-RELATED"/>
    <property type="match status" value="1"/>
</dbReference>
<dbReference type="AlphaFoldDB" id="A0A1Y1WEX1"/>
<dbReference type="InterPro" id="IPR012588">
    <property type="entry name" value="Exosome-assoc_fac_Rrp6_N"/>
</dbReference>
<keyword evidence="7" id="KW-0539">Nucleus</keyword>
<comment type="caution">
    <text evidence="11">The sequence shown here is derived from an EMBL/GenBank/DDBJ whole genome shotgun (WGS) entry which is preliminary data.</text>
</comment>
<evidence type="ECO:0000256" key="7">
    <source>
        <dbReference type="ARBA" id="ARBA00023242"/>
    </source>
</evidence>
<dbReference type="GO" id="GO:0003727">
    <property type="term" value="F:single-stranded RNA binding"/>
    <property type="evidence" value="ECO:0007669"/>
    <property type="project" value="TreeGrafter"/>
</dbReference>
<evidence type="ECO:0000313" key="11">
    <source>
        <dbReference type="EMBL" id="ORX71878.1"/>
    </source>
</evidence>
<dbReference type="RefSeq" id="XP_040745302.1">
    <property type="nucleotide sequence ID" value="XM_040889665.1"/>
</dbReference>
<feature type="region of interest" description="Disordered" evidence="9">
    <location>
        <begin position="748"/>
        <end position="853"/>
    </location>
</feature>
<dbReference type="Pfam" id="PF08066">
    <property type="entry name" value="PMC2NT"/>
    <property type="match status" value="1"/>
</dbReference>
<dbReference type="InterPro" id="IPR049559">
    <property type="entry name" value="Rrp6p-like_exo"/>
</dbReference>
<proteinExistence type="inferred from homology"/>
<dbReference type="SMART" id="SM00341">
    <property type="entry name" value="HRDC"/>
    <property type="match status" value="1"/>
</dbReference>
<dbReference type="SUPFAM" id="SSF47819">
    <property type="entry name" value="HRDC-like"/>
    <property type="match status" value="1"/>
</dbReference>
<dbReference type="GO" id="GO:0000176">
    <property type="term" value="C:nuclear exosome (RNase complex)"/>
    <property type="evidence" value="ECO:0007669"/>
    <property type="project" value="InterPro"/>
</dbReference>
<dbReference type="GO" id="GO:0000166">
    <property type="term" value="F:nucleotide binding"/>
    <property type="evidence" value="ECO:0007669"/>
    <property type="project" value="InterPro"/>
</dbReference>
<dbReference type="GO" id="GO:0071036">
    <property type="term" value="P:nuclear polyadenylation-dependent snoRNA catabolic process"/>
    <property type="evidence" value="ECO:0007669"/>
    <property type="project" value="TreeGrafter"/>
</dbReference>
<dbReference type="GO" id="GO:0071037">
    <property type="term" value="P:nuclear polyadenylation-dependent snRNA catabolic process"/>
    <property type="evidence" value="ECO:0007669"/>
    <property type="project" value="TreeGrafter"/>
</dbReference>
<dbReference type="PANTHER" id="PTHR12124:SF47">
    <property type="entry name" value="EXOSOME COMPONENT 10"/>
    <property type="match status" value="1"/>
</dbReference>
<dbReference type="STRING" id="61395.A0A1Y1WEX1"/>
<keyword evidence="12" id="KW-1185">Reference proteome</keyword>
<evidence type="ECO:0000256" key="2">
    <source>
        <dbReference type="ARBA" id="ARBA00022552"/>
    </source>
</evidence>
<feature type="domain" description="HRDC" evidence="10">
    <location>
        <begin position="527"/>
        <end position="607"/>
    </location>
</feature>
<dbReference type="InterPro" id="IPR002121">
    <property type="entry name" value="HRDC_dom"/>
</dbReference>
<dbReference type="GO" id="GO:0071040">
    <property type="term" value="P:nuclear polyadenylation-dependent antisense transcript catabolic process"/>
    <property type="evidence" value="ECO:0007669"/>
    <property type="project" value="TreeGrafter"/>
</dbReference>
<dbReference type="Pfam" id="PF00570">
    <property type="entry name" value="HRDC"/>
    <property type="match status" value="1"/>
</dbReference>